<evidence type="ECO:0000313" key="4">
    <source>
        <dbReference type="Proteomes" id="UP001371456"/>
    </source>
</evidence>
<gene>
    <name evidence="3" type="ORF">RDI58_022445</name>
</gene>
<organism evidence="3 4">
    <name type="scientific">Solanum bulbocastanum</name>
    <name type="common">Wild potato</name>
    <dbReference type="NCBI Taxonomy" id="147425"/>
    <lineage>
        <taxon>Eukaryota</taxon>
        <taxon>Viridiplantae</taxon>
        <taxon>Streptophyta</taxon>
        <taxon>Embryophyta</taxon>
        <taxon>Tracheophyta</taxon>
        <taxon>Spermatophyta</taxon>
        <taxon>Magnoliopsida</taxon>
        <taxon>eudicotyledons</taxon>
        <taxon>Gunneridae</taxon>
        <taxon>Pentapetalae</taxon>
        <taxon>asterids</taxon>
        <taxon>lamiids</taxon>
        <taxon>Solanales</taxon>
        <taxon>Solanaceae</taxon>
        <taxon>Solanoideae</taxon>
        <taxon>Solaneae</taxon>
        <taxon>Solanum</taxon>
    </lineage>
</organism>
<proteinExistence type="predicted"/>
<protein>
    <recommendedName>
        <fullName evidence="2">RNase H type-1 domain-containing protein</fullName>
    </recommendedName>
</protein>
<dbReference type="GO" id="GO:0004523">
    <property type="term" value="F:RNA-DNA hybrid ribonuclease activity"/>
    <property type="evidence" value="ECO:0007669"/>
    <property type="project" value="InterPro"/>
</dbReference>
<dbReference type="InterPro" id="IPR002156">
    <property type="entry name" value="RNaseH_domain"/>
</dbReference>
<evidence type="ECO:0000313" key="3">
    <source>
        <dbReference type="EMBL" id="KAK6780261.1"/>
    </source>
</evidence>
<accession>A0AAN8TAQ3</accession>
<dbReference type="Proteomes" id="UP001371456">
    <property type="component" value="Unassembled WGS sequence"/>
</dbReference>
<feature type="domain" description="RNase H type-1" evidence="2">
    <location>
        <begin position="16"/>
        <end position="66"/>
    </location>
</feature>
<keyword evidence="4" id="KW-1185">Reference proteome</keyword>
<evidence type="ECO:0000256" key="1">
    <source>
        <dbReference type="SAM" id="MobiDB-lite"/>
    </source>
</evidence>
<comment type="caution">
    <text evidence="3">The sequence shown here is derived from an EMBL/GenBank/DDBJ whole genome shotgun (WGS) entry which is preliminary data.</text>
</comment>
<evidence type="ECO:0000259" key="2">
    <source>
        <dbReference type="Pfam" id="PF13456"/>
    </source>
</evidence>
<dbReference type="EMBL" id="JBANQN010000009">
    <property type="protein sequence ID" value="KAK6780261.1"/>
    <property type="molecule type" value="Genomic_DNA"/>
</dbReference>
<sequence length="88" mass="9728">MDTANARHLQTKHCGATGKEPRSGEIGGVICDHHEQWIWGFTKKLKHTIASQEEFNGIMQGLKLARFIDEEPRNLNGDACVPGVEQGS</sequence>
<dbReference type="Pfam" id="PF13456">
    <property type="entry name" value="RVT_3"/>
    <property type="match status" value="1"/>
</dbReference>
<dbReference type="GO" id="GO:0003676">
    <property type="term" value="F:nucleic acid binding"/>
    <property type="evidence" value="ECO:0007669"/>
    <property type="project" value="InterPro"/>
</dbReference>
<reference evidence="3 4" key="1">
    <citation type="submission" date="2024-02" db="EMBL/GenBank/DDBJ databases">
        <title>de novo genome assembly of Solanum bulbocastanum strain 11H21.</title>
        <authorList>
            <person name="Hosaka A.J."/>
        </authorList>
    </citation>
    <scope>NUCLEOTIDE SEQUENCE [LARGE SCALE GENOMIC DNA]</scope>
    <source>
        <tissue evidence="3">Young leaves</tissue>
    </source>
</reference>
<feature type="region of interest" description="Disordered" evidence="1">
    <location>
        <begin position="1"/>
        <end position="24"/>
    </location>
</feature>
<dbReference type="AlphaFoldDB" id="A0AAN8TAQ3"/>
<name>A0AAN8TAQ3_SOLBU</name>